<keyword evidence="1" id="KW-0472">Membrane</keyword>
<keyword evidence="3" id="KW-1185">Reference proteome</keyword>
<proteinExistence type="predicted"/>
<dbReference type="EMBL" id="JAAXPG010000004">
    <property type="protein sequence ID" value="NKY97241.1"/>
    <property type="molecule type" value="Genomic_DNA"/>
</dbReference>
<name>A0A7X6RPJ1_9ACTN</name>
<evidence type="ECO:0000313" key="3">
    <source>
        <dbReference type="Proteomes" id="UP000553209"/>
    </source>
</evidence>
<protein>
    <recommendedName>
        <fullName evidence="4">DUF2273 domain-containing protein</fullName>
    </recommendedName>
</protein>
<dbReference type="Proteomes" id="UP000553209">
    <property type="component" value="Unassembled WGS sequence"/>
</dbReference>
<accession>A0A7X6RPJ1</accession>
<evidence type="ECO:0000256" key="1">
    <source>
        <dbReference type="SAM" id="Phobius"/>
    </source>
</evidence>
<feature type="transmembrane region" description="Helical" evidence="1">
    <location>
        <begin position="6"/>
        <end position="31"/>
    </location>
</feature>
<reference evidence="2 3" key="1">
    <citation type="submission" date="2020-04" db="EMBL/GenBank/DDBJ databases">
        <title>MicrobeNet Type strains.</title>
        <authorList>
            <person name="Nicholson A.C."/>
        </authorList>
    </citation>
    <scope>NUCLEOTIDE SEQUENCE [LARGE SCALE GENOMIC DNA]</scope>
    <source>
        <strain evidence="2 3">ATCC 23612</strain>
    </source>
</reference>
<dbReference type="RefSeq" id="WP_061081750.1">
    <property type="nucleotide sequence ID" value="NZ_JAAXPG010000004.1"/>
</dbReference>
<keyword evidence="1" id="KW-1133">Transmembrane helix</keyword>
<dbReference type="AlphaFoldDB" id="A0A7X6RPJ1"/>
<organism evidence="2 3">
    <name type="scientific">Nocardiopsis alborubida</name>
    <dbReference type="NCBI Taxonomy" id="146802"/>
    <lineage>
        <taxon>Bacteria</taxon>
        <taxon>Bacillati</taxon>
        <taxon>Actinomycetota</taxon>
        <taxon>Actinomycetes</taxon>
        <taxon>Streptosporangiales</taxon>
        <taxon>Nocardiopsidaceae</taxon>
        <taxon>Nocardiopsis</taxon>
    </lineage>
</organism>
<comment type="caution">
    <text evidence="2">The sequence shown here is derived from an EMBL/GenBank/DDBJ whole genome shotgun (WGS) entry which is preliminary data.</text>
</comment>
<keyword evidence="1" id="KW-0812">Transmembrane</keyword>
<sequence>MWSIVGLAFGAVLGLAAAFGGFGAFLLVLALGAAGFLAGRAYEGEVDLAELFTRRERGGRR</sequence>
<evidence type="ECO:0000313" key="2">
    <source>
        <dbReference type="EMBL" id="NKY97241.1"/>
    </source>
</evidence>
<evidence type="ECO:0008006" key="4">
    <source>
        <dbReference type="Google" id="ProtNLM"/>
    </source>
</evidence>
<gene>
    <name evidence="2" type="ORF">HGB44_06070</name>
</gene>